<keyword evidence="6 9" id="KW-1133">Transmembrane helix</keyword>
<keyword evidence="9" id="KW-0249">Electron transport</keyword>
<evidence type="ECO:0000313" key="10">
    <source>
        <dbReference type="EMBL" id="AEO93256.1"/>
    </source>
</evidence>
<keyword evidence="9" id="KW-0830">Ubiquinone</keyword>
<dbReference type="InterPro" id="IPR038430">
    <property type="entry name" value="NDAH_ubi_oxred_su3_sf"/>
</dbReference>
<dbReference type="EC" id="7.1.1.2" evidence="9"/>
<comment type="catalytic activity">
    <reaction evidence="8 9">
        <text>a ubiquinone + NADH + 5 H(+)(in) = a ubiquinol + NAD(+) + 4 H(+)(out)</text>
        <dbReference type="Rhea" id="RHEA:29091"/>
        <dbReference type="Rhea" id="RHEA-COMP:9565"/>
        <dbReference type="Rhea" id="RHEA-COMP:9566"/>
        <dbReference type="ChEBI" id="CHEBI:15378"/>
        <dbReference type="ChEBI" id="CHEBI:16389"/>
        <dbReference type="ChEBI" id="CHEBI:17976"/>
        <dbReference type="ChEBI" id="CHEBI:57540"/>
        <dbReference type="ChEBI" id="CHEBI:57945"/>
        <dbReference type="EC" id="7.1.1.2"/>
    </reaction>
</comment>
<keyword evidence="4 9" id="KW-0813">Transport</keyword>
<feature type="transmembrane region" description="Helical" evidence="9">
    <location>
        <begin position="66"/>
        <end position="89"/>
    </location>
</feature>
<protein>
    <recommendedName>
        <fullName evidence="3 9">NADH-ubiquinone oxidoreductase chain 3</fullName>
        <ecNumber evidence="9">7.1.1.2</ecNumber>
    </recommendedName>
</protein>
<keyword evidence="7 9" id="KW-0472">Membrane</keyword>
<proteinExistence type="inferred from homology"/>
<evidence type="ECO:0000256" key="7">
    <source>
        <dbReference type="ARBA" id="ARBA00023136"/>
    </source>
</evidence>
<keyword evidence="5 9" id="KW-0812">Transmembrane</keyword>
<keyword evidence="9" id="KW-0679">Respiratory chain</keyword>
<evidence type="ECO:0000256" key="2">
    <source>
        <dbReference type="ARBA" id="ARBA00008472"/>
    </source>
</evidence>
<keyword evidence="9 10" id="KW-0496">Mitochondrion</keyword>
<evidence type="ECO:0000256" key="1">
    <source>
        <dbReference type="ARBA" id="ARBA00004370"/>
    </source>
</evidence>
<comment type="subcellular location">
    <subcellularLocation>
        <location evidence="1">Membrane</location>
    </subcellularLocation>
    <subcellularLocation>
        <location evidence="9">Mitochondrion membrane</location>
        <topology evidence="9">Multi-pass membrane protein</topology>
    </subcellularLocation>
</comment>
<geneLocation type="mitochondrion" evidence="10"/>
<evidence type="ECO:0000256" key="6">
    <source>
        <dbReference type="ARBA" id="ARBA00022989"/>
    </source>
</evidence>
<evidence type="ECO:0000256" key="5">
    <source>
        <dbReference type="ARBA" id="ARBA00022692"/>
    </source>
</evidence>
<dbReference type="InterPro" id="IPR000440">
    <property type="entry name" value="NADH_UbQ/plastoQ_OxRdtase_su3"/>
</dbReference>
<gene>
    <name evidence="10" type="primary">nad3</name>
</gene>
<accession>H6U4S0</accession>
<organism evidence="10">
    <name type="scientific">Pseudochauhanea macrorchis</name>
    <name type="common">Flatworm</name>
    <dbReference type="NCBI Taxonomy" id="1086615"/>
    <lineage>
        <taxon>Eukaryota</taxon>
        <taxon>Metazoa</taxon>
        <taxon>Spiralia</taxon>
        <taxon>Lophotrochozoa</taxon>
        <taxon>Platyhelminthes</taxon>
        <taxon>Monogenea</taxon>
        <taxon>Polyopisthocotylea</taxon>
        <taxon>Mazocraeidea</taxon>
        <taxon>Chauhaneidae</taxon>
        <taxon>Pseudochauhanea</taxon>
    </lineage>
</organism>
<dbReference type="GO" id="GO:0008137">
    <property type="term" value="F:NADH dehydrogenase (ubiquinone) activity"/>
    <property type="evidence" value="ECO:0007669"/>
    <property type="project" value="UniProtKB-UniRule"/>
</dbReference>
<dbReference type="EMBL" id="JN592039">
    <property type="protein sequence ID" value="AEO93256.1"/>
    <property type="molecule type" value="Genomic_DNA"/>
</dbReference>
<name>H6U4S0_PSEMH</name>
<evidence type="ECO:0000256" key="4">
    <source>
        <dbReference type="ARBA" id="ARBA00022448"/>
    </source>
</evidence>
<dbReference type="Pfam" id="PF00507">
    <property type="entry name" value="Oxidored_q4"/>
    <property type="match status" value="1"/>
</dbReference>
<evidence type="ECO:0000256" key="3">
    <source>
        <dbReference type="ARBA" id="ARBA00021007"/>
    </source>
</evidence>
<keyword evidence="9" id="KW-1278">Translocase</keyword>
<sequence>MVFRSNKNFSFIHYISSFECGFSGSLSMFSNFSGSFLLLLVFFVLLDVEVVLLINSSLEESHIFNYLYYCTFLIVVLIGFFYEICSSLIKFN</sequence>
<evidence type="ECO:0000256" key="8">
    <source>
        <dbReference type="ARBA" id="ARBA00049551"/>
    </source>
</evidence>
<dbReference type="AlphaFoldDB" id="H6U4S0"/>
<feature type="transmembrane region" description="Helical" evidence="9">
    <location>
        <begin position="32"/>
        <end position="54"/>
    </location>
</feature>
<evidence type="ECO:0000256" key="9">
    <source>
        <dbReference type="RuleBase" id="RU003640"/>
    </source>
</evidence>
<reference evidence="10" key="1">
    <citation type="journal article" date="2012" name="Mol. Biol. Rep.">
        <title>The complete mitochondrial genome of Pseudochauhanea macrorchis (Monogenea: Chauhaneidae) revealed a highly repetitive region and a gene rearrangement hot spot in Polyopisthocotylea.</title>
        <authorList>
            <person name="Zhang J."/>
            <person name="Wu X."/>
            <person name="Xie M."/>
            <person name="Li A."/>
        </authorList>
    </citation>
    <scope>NUCLEOTIDE SEQUENCE</scope>
</reference>
<dbReference type="Gene3D" id="1.20.58.1610">
    <property type="entry name" value="NADH:ubiquinone/plastoquinone oxidoreductase, chain 3"/>
    <property type="match status" value="1"/>
</dbReference>
<keyword evidence="9" id="KW-0520">NAD</keyword>
<comment type="function">
    <text evidence="9">Core subunit of the mitochondrial membrane respiratory chain NADH dehydrogenase (Complex I) which catalyzes electron transfer from NADH through the respiratory chain, using ubiquinone as an electron acceptor. Essential for the catalytic activity of complex I.</text>
</comment>
<dbReference type="GO" id="GO:0031966">
    <property type="term" value="C:mitochondrial membrane"/>
    <property type="evidence" value="ECO:0007669"/>
    <property type="project" value="UniProtKB-SubCell"/>
</dbReference>
<comment type="similarity">
    <text evidence="2 9">Belongs to the complex I subunit 3 family.</text>
</comment>